<dbReference type="AlphaFoldDB" id="A0A2S1SFY3"/>
<dbReference type="GO" id="GO:0016301">
    <property type="term" value="F:kinase activity"/>
    <property type="evidence" value="ECO:0007669"/>
    <property type="project" value="UniProtKB-KW"/>
</dbReference>
<dbReference type="Gene3D" id="1.25.40.10">
    <property type="entry name" value="Tetratricopeptide repeat domain"/>
    <property type="match status" value="1"/>
</dbReference>
<evidence type="ECO:0000256" key="1">
    <source>
        <dbReference type="SAM" id="SignalP"/>
    </source>
</evidence>
<dbReference type="Proteomes" id="UP000244937">
    <property type="component" value="Chromosome"/>
</dbReference>
<dbReference type="KEGG" id="fpal:HYN49_05100"/>
<sequence>MKKIIILLAFLCCLPAFSQRSRDTIFSEKLNMDREFTVSLPLSYGKNKDRKYPLLLLLDGEYLLDAYDGALAYGNYWDDLPEVVIVAVNQNSNGEREADSVMDEEGLPTETGAAFFEFIGTELIPALDKKYRLSPFRIIGGHDVTAGFLNLFLYKENPLFNAYICFSPEFGLQMMERIPVMLQTTKKPIFYYMASGDGDLKKNLADMRTLDTNIKTVLHSNVYYAYDEFKGASHYSLVLYGIPASLYHIFGQYQPISTAEFQEKIVKMEKGYVDYLIKKYDIIEKSYGMKMPVRISDFKAIEAAIIKNNAFDELEKLAAIAKKSYPKAMLSQYEMGMFYEKTGDTKKAAKAYQNAYLMDEIGDLTKDMMLDKADELKKGGSK</sequence>
<organism evidence="2 3">
    <name type="scientific">Flavobacterium pallidum</name>
    <dbReference type="NCBI Taxonomy" id="2172098"/>
    <lineage>
        <taxon>Bacteria</taxon>
        <taxon>Pseudomonadati</taxon>
        <taxon>Bacteroidota</taxon>
        <taxon>Flavobacteriia</taxon>
        <taxon>Flavobacteriales</taxon>
        <taxon>Flavobacteriaceae</taxon>
        <taxon>Flavobacterium</taxon>
    </lineage>
</organism>
<feature type="chain" id="PRO_5015626994" evidence="1">
    <location>
        <begin position="19"/>
        <end position="382"/>
    </location>
</feature>
<dbReference type="Pfam" id="PF00756">
    <property type="entry name" value="Esterase"/>
    <property type="match status" value="1"/>
</dbReference>
<reference evidence="2 3" key="1">
    <citation type="submission" date="2018-05" db="EMBL/GenBank/DDBJ databases">
        <title>Genome sequencing of Flavobacterium sp. HYN0049.</title>
        <authorList>
            <person name="Yi H."/>
            <person name="Baek C."/>
        </authorList>
    </citation>
    <scope>NUCLEOTIDE SEQUENCE [LARGE SCALE GENOMIC DNA]</scope>
    <source>
        <strain evidence="2 3">HYN0049</strain>
    </source>
</reference>
<name>A0A2S1SFY3_9FLAO</name>
<dbReference type="InterPro" id="IPR029058">
    <property type="entry name" value="AB_hydrolase_fold"/>
</dbReference>
<proteinExistence type="predicted"/>
<keyword evidence="1" id="KW-0732">Signal</keyword>
<dbReference type="InterPro" id="IPR000801">
    <property type="entry name" value="Esterase-like"/>
</dbReference>
<protein>
    <submittedName>
        <fullName evidence="2">Histidine kinase</fullName>
    </submittedName>
</protein>
<keyword evidence="3" id="KW-1185">Reference proteome</keyword>
<keyword evidence="2" id="KW-0418">Kinase</keyword>
<accession>A0A2S1SFY3</accession>
<dbReference type="RefSeq" id="WP_108903117.1">
    <property type="nucleotide sequence ID" value="NZ_CP029187.1"/>
</dbReference>
<evidence type="ECO:0000313" key="2">
    <source>
        <dbReference type="EMBL" id="AWI25323.1"/>
    </source>
</evidence>
<dbReference type="Gene3D" id="3.40.50.1820">
    <property type="entry name" value="alpha/beta hydrolase"/>
    <property type="match status" value="1"/>
</dbReference>
<gene>
    <name evidence="2" type="ORF">HYN49_05100</name>
</gene>
<keyword evidence="2" id="KW-0808">Transferase</keyword>
<evidence type="ECO:0000313" key="3">
    <source>
        <dbReference type="Proteomes" id="UP000244937"/>
    </source>
</evidence>
<dbReference type="EMBL" id="CP029187">
    <property type="protein sequence ID" value="AWI25323.1"/>
    <property type="molecule type" value="Genomic_DNA"/>
</dbReference>
<dbReference type="OrthoDB" id="1142077at2"/>
<dbReference type="InterPro" id="IPR011990">
    <property type="entry name" value="TPR-like_helical_dom_sf"/>
</dbReference>
<dbReference type="SUPFAM" id="SSF53474">
    <property type="entry name" value="alpha/beta-Hydrolases"/>
    <property type="match status" value="1"/>
</dbReference>
<feature type="signal peptide" evidence="1">
    <location>
        <begin position="1"/>
        <end position="18"/>
    </location>
</feature>